<dbReference type="GO" id="GO:0042720">
    <property type="term" value="C:mitochondrial inner membrane peptidase complex"/>
    <property type="evidence" value="ECO:0007669"/>
    <property type="project" value="TreeGrafter"/>
</dbReference>
<organism evidence="9 10">
    <name type="scientific">Blepharisma stoltei</name>
    <dbReference type="NCBI Taxonomy" id="1481888"/>
    <lineage>
        <taxon>Eukaryota</taxon>
        <taxon>Sar</taxon>
        <taxon>Alveolata</taxon>
        <taxon>Ciliophora</taxon>
        <taxon>Postciliodesmatophora</taxon>
        <taxon>Heterotrichea</taxon>
        <taxon>Heterotrichida</taxon>
        <taxon>Blepharismidae</taxon>
        <taxon>Blepharisma</taxon>
    </lineage>
</organism>
<dbReference type="PRINTS" id="PR00727">
    <property type="entry name" value="LEADERPTASE"/>
</dbReference>
<gene>
    <name evidence="9" type="ORF">BSTOLATCC_MIC2632</name>
</gene>
<feature type="domain" description="Peptidase S26" evidence="8">
    <location>
        <begin position="95"/>
        <end position="135"/>
    </location>
</feature>
<keyword evidence="3" id="KW-0378">Hydrolase</keyword>
<dbReference type="Pfam" id="PF10502">
    <property type="entry name" value="Peptidase_S26"/>
    <property type="match status" value="2"/>
</dbReference>
<dbReference type="Proteomes" id="UP001162131">
    <property type="component" value="Unassembled WGS sequence"/>
</dbReference>
<evidence type="ECO:0000256" key="1">
    <source>
        <dbReference type="ARBA" id="ARBA00004273"/>
    </source>
</evidence>
<feature type="active site" evidence="7">
    <location>
        <position position="34"/>
    </location>
</feature>
<comment type="similarity">
    <text evidence="6">Belongs to the peptidase S26 family. IMP1 subfamily.</text>
</comment>
<keyword evidence="2" id="KW-0999">Mitochondrion inner membrane</keyword>
<feature type="domain" description="Peptidase S26" evidence="8">
    <location>
        <begin position="7"/>
        <end position="92"/>
    </location>
</feature>
<dbReference type="PANTHER" id="PTHR12383">
    <property type="entry name" value="PROTEASE FAMILY S26 MITOCHONDRIAL INNER MEMBRANE PROTEASE-RELATED"/>
    <property type="match status" value="1"/>
</dbReference>
<keyword evidence="4" id="KW-0496">Mitochondrion</keyword>
<comment type="subcellular location">
    <subcellularLocation>
        <location evidence="1">Mitochondrion inner membrane</location>
    </subcellularLocation>
</comment>
<feature type="active site" evidence="7">
    <location>
        <position position="78"/>
    </location>
</feature>
<name>A0AAU9IFG3_9CILI</name>
<dbReference type="GO" id="GO:0004252">
    <property type="term" value="F:serine-type endopeptidase activity"/>
    <property type="evidence" value="ECO:0007669"/>
    <property type="project" value="InterPro"/>
</dbReference>
<dbReference type="InterPro" id="IPR036286">
    <property type="entry name" value="LexA/Signal_pep-like_sf"/>
</dbReference>
<dbReference type="CDD" id="cd06530">
    <property type="entry name" value="S26_SPase_I"/>
    <property type="match status" value="1"/>
</dbReference>
<protein>
    <recommendedName>
        <fullName evidence="8">Peptidase S26 domain-containing protein</fullName>
    </recommendedName>
</protein>
<comment type="caution">
    <text evidence="9">The sequence shown here is derived from an EMBL/GenBank/DDBJ whole genome shotgun (WGS) entry which is preliminary data.</text>
</comment>
<dbReference type="PROSITE" id="PS00761">
    <property type="entry name" value="SPASE_I_3"/>
    <property type="match status" value="1"/>
</dbReference>
<dbReference type="InterPro" id="IPR000223">
    <property type="entry name" value="Pept_S26A_signal_pept_1"/>
</dbReference>
<dbReference type="EMBL" id="CAJZBQ010000003">
    <property type="protein sequence ID" value="CAG9310918.1"/>
    <property type="molecule type" value="Genomic_DNA"/>
</dbReference>
<evidence type="ECO:0000313" key="10">
    <source>
        <dbReference type="Proteomes" id="UP001162131"/>
    </source>
</evidence>
<dbReference type="InterPro" id="IPR052064">
    <property type="entry name" value="Mito_IMP1_subunit"/>
</dbReference>
<dbReference type="SUPFAM" id="SSF51306">
    <property type="entry name" value="LexA/Signal peptidase"/>
    <property type="match status" value="1"/>
</dbReference>
<proteinExistence type="inferred from homology"/>
<reference evidence="9" key="1">
    <citation type="submission" date="2021-09" db="EMBL/GenBank/DDBJ databases">
        <authorList>
            <consortium name="AG Swart"/>
            <person name="Singh M."/>
            <person name="Singh A."/>
            <person name="Seah K."/>
            <person name="Emmerich C."/>
        </authorList>
    </citation>
    <scope>NUCLEOTIDE SEQUENCE</scope>
    <source>
        <strain evidence="9">ATCC30299</strain>
    </source>
</reference>
<evidence type="ECO:0000259" key="8">
    <source>
        <dbReference type="Pfam" id="PF10502"/>
    </source>
</evidence>
<evidence type="ECO:0000256" key="7">
    <source>
        <dbReference type="PIRSR" id="PIRSR600223-1"/>
    </source>
</evidence>
<evidence type="ECO:0000256" key="4">
    <source>
        <dbReference type="ARBA" id="ARBA00023128"/>
    </source>
</evidence>
<evidence type="ECO:0000313" key="9">
    <source>
        <dbReference type="EMBL" id="CAG9310918.1"/>
    </source>
</evidence>
<dbReference type="InterPro" id="IPR019758">
    <property type="entry name" value="Pept_S26A_signal_pept_1_CS"/>
</dbReference>
<dbReference type="InterPro" id="IPR019533">
    <property type="entry name" value="Peptidase_S26"/>
</dbReference>
<keyword evidence="10" id="KW-1185">Reference proteome</keyword>
<evidence type="ECO:0000256" key="3">
    <source>
        <dbReference type="ARBA" id="ARBA00022801"/>
    </source>
</evidence>
<dbReference type="Gene3D" id="2.10.109.10">
    <property type="entry name" value="Umud Fragment, subunit A"/>
    <property type="match status" value="1"/>
</dbReference>
<evidence type="ECO:0000256" key="5">
    <source>
        <dbReference type="ARBA" id="ARBA00023136"/>
    </source>
</evidence>
<accession>A0AAU9IFG3</accession>
<evidence type="ECO:0000256" key="2">
    <source>
        <dbReference type="ARBA" id="ARBA00022792"/>
    </source>
</evidence>
<keyword evidence="5" id="KW-0472">Membrane</keyword>
<evidence type="ECO:0000256" key="6">
    <source>
        <dbReference type="ARBA" id="ARBA00038445"/>
    </source>
</evidence>
<dbReference type="GO" id="GO:0006627">
    <property type="term" value="P:protein processing involved in protein targeting to mitochondrion"/>
    <property type="evidence" value="ECO:0007669"/>
    <property type="project" value="TreeGrafter"/>
</dbReference>
<dbReference type="AlphaFoldDB" id="A0AAU9IFG3"/>
<dbReference type="GO" id="GO:0006465">
    <property type="term" value="P:signal peptide processing"/>
    <property type="evidence" value="ECO:0007669"/>
    <property type="project" value="InterPro"/>
</dbReference>
<sequence length="141" mass="15823">MGKIKEVWLFLQAIACFRLAQYYLYDFRVAVGPSMLPTISDAGDVLLIDKLTPRIRSLKKGDVILAENPMKPNNQLCKRVICGPGEVAEVDGQEYLVPEGHIWIEGDNKSQSFDSRNFGPISIGLVEGKVAYKLWPKIEKL</sequence>
<dbReference type="PANTHER" id="PTHR12383:SF16">
    <property type="entry name" value="MITOCHONDRIAL INNER MEMBRANE PROTEASE SUBUNIT 1"/>
    <property type="match status" value="1"/>
</dbReference>